<keyword evidence="2" id="KW-1185">Reference proteome</keyword>
<gene>
    <name evidence="1" type="ORF">GCM10023095_24300</name>
</gene>
<dbReference type="EMBL" id="BAABFC010000016">
    <property type="protein sequence ID" value="GAA4501316.1"/>
    <property type="molecule type" value="Genomic_DNA"/>
</dbReference>
<dbReference type="Proteomes" id="UP001501321">
    <property type="component" value="Unassembled WGS sequence"/>
</dbReference>
<evidence type="ECO:0000313" key="1">
    <source>
        <dbReference type="EMBL" id="GAA4501316.1"/>
    </source>
</evidence>
<sequence>MFSFKPALASLYEKYGASAEDARLVNALFGQRFAELAQQLRRTGAGDDAKPLAAVQIADDAFFATRDHPDGVQWTFINEREEFNNQLAATRAAGLCAVALYTHYFRQDIWQQYCEAYEVFLLEAQRQGHKQGLPLDLDEWLLPFCKGAAIISGALTVTA</sequence>
<evidence type="ECO:0000313" key="2">
    <source>
        <dbReference type="Proteomes" id="UP001501321"/>
    </source>
</evidence>
<comment type="caution">
    <text evidence="1">The sequence shown here is derived from an EMBL/GenBank/DDBJ whole genome shotgun (WGS) entry which is preliminary data.</text>
</comment>
<proteinExistence type="predicted"/>
<accession>A0ABP8QG19</accession>
<reference evidence="2" key="1">
    <citation type="journal article" date="2019" name="Int. J. Syst. Evol. Microbiol.">
        <title>The Global Catalogue of Microorganisms (GCM) 10K type strain sequencing project: providing services to taxonomists for standard genome sequencing and annotation.</title>
        <authorList>
            <consortium name="The Broad Institute Genomics Platform"/>
            <consortium name="The Broad Institute Genome Sequencing Center for Infectious Disease"/>
            <person name="Wu L."/>
            <person name="Ma J."/>
        </authorList>
    </citation>
    <scope>NUCLEOTIDE SEQUENCE [LARGE SCALE GENOMIC DNA]</scope>
    <source>
        <strain evidence="2">JCM 32226</strain>
    </source>
</reference>
<protein>
    <submittedName>
        <fullName evidence="1">Uncharacterized protein</fullName>
    </submittedName>
</protein>
<dbReference type="RefSeq" id="WP_345013458.1">
    <property type="nucleotide sequence ID" value="NZ_BAABFC010000016.1"/>
</dbReference>
<organism evidence="1 2">
    <name type="scientific">Pseudaeromonas paramecii</name>
    <dbReference type="NCBI Taxonomy" id="2138166"/>
    <lineage>
        <taxon>Bacteria</taxon>
        <taxon>Pseudomonadati</taxon>
        <taxon>Pseudomonadota</taxon>
        <taxon>Gammaproteobacteria</taxon>
        <taxon>Aeromonadales</taxon>
        <taxon>Aeromonadaceae</taxon>
        <taxon>Pseudaeromonas</taxon>
    </lineage>
</organism>
<name>A0ABP8QG19_9GAMM</name>